<dbReference type="InterPro" id="IPR004638">
    <property type="entry name" value="EmrB-like"/>
</dbReference>
<dbReference type="Proteomes" id="UP000007437">
    <property type="component" value="Chromosome"/>
</dbReference>
<dbReference type="KEGG" id="brh:RBRH_00954"/>
<evidence type="ECO:0000256" key="6">
    <source>
        <dbReference type="ARBA" id="ARBA00023136"/>
    </source>
</evidence>
<dbReference type="InterPro" id="IPR020846">
    <property type="entry name" value="MFS_dom"/>
</dbReference>
<dbReference type="GO" id="GO:0005886">
    <property type="term" value="C:plasma membrane"/>
    <property type="evidence" value="ECO:0007669"/>
    <property type="project" value="UniProtKB-SubCell"/>
</dbReference>
<feature type="transmembrane region" description="Helical" evidence="8">
    <location>
        <begin position="479"/>
        <end position="498"/>
    </location>
</feature>
<keyword evidence="6 8" id="KW-0472">Membrane</keyword>
<dbReference type="NCBIfam" id="TIGR00711">
    <property type="entry name" value="efflux_EmrB"/>
    <property type="match status" value="1"/>
</dbReference>
<keyword evidence="4 8" id="KW-0812">Transmembrane</keyword>
<feature type="transmembrane region" description="Helical" evidence="8">
    <location>
        <begin position="96"/>
        <end position="117"/>
    </location>
</feature>
<dbReference type="Pfam" id="PF07690">
    <property type="entry name" value="MFS_1"/>
    <property type="match status" value="1"/>
</dbReference>
<keyword evidence="3" id="KW-1003">Cell membrane</keyword>
<feature type="transmembrane region" description="Helical" evidence="8">
    <location>
        <begin position="441"/>
        <end position="467"/>
    </location>
</feature>
<evidence type="ECO:0000259" key="9">
    <source>
        <dbReference type="PROSITE" id="PS50850"/>
    </source>
</evidence>
<dbReference type="EMBL" id="FR687359">
    <property type="protein sequence ID" value="CBW74056.1"/>
    <property type="molecule type" value="Genomic_DNA"/>
</dbReference>
<dbReference type="InterPro" id="IPR011701">
    <property type="entry name" value="MFS"/>
</dbReference>
<feature type="transmembrane region" description="Helical" evidence="8">
    <location>
        <begin position="210"/>
        <end position="233"/>
    </location>
</feature>
<dbReference type="PRINTS" id="PR01036">
    <property type="entry name" value="TCRTETB"/>
</dbReference>
<accession>E5AMX5</accession>
<feature type="transmembrane region" description="Helical" evidence="8">
    <location>
        <begin position="345"/>
        <end position="365"/>
    </location>
</feature>
<evidence type="ECO:0000256" key="3">
    <source>
        <dbReference type="ARBA" id="ARBA00022475"/>
    </source>
</evidence>
<evidence type="ECO:0000313" key="11">
    <source>
        <dbReference type="Proteomes" id="UP000007437"/>
    </source>
</evidence>
<feature type="transmembrane region" description="Helical" evidence="8">
    <location>
        <begin position="152"/>
        <end position="170"/>
    </location>
</feature>
<protein>
    <submittedName>
        <fullName evidence="10">Multidrug resistance protein B</fullName>
    </submittedName>
</protein>
<comment type="subcellular location">
    <subcellularLocation>
        <location evidence="1">Cell membrane</location>
        <topology evidence="1">Multi-pass membrane protein</topology>
    </subcellularLocation>
</comment>
<dbReference type="Gene3D" id="1.20.1250.20">
    <property type="entry name" value="MFS general substrate transporter like domains"/>
    <property type="match status" value="1"/>
</dbReference>
<dbReference type="InterPro" id="IPR036259">
    <property type="entry name" value="MFS_trans_sf"/>
</dbReference>
<dbReference type="PANTHER" id="PTHR42718">
    <property type="entry name" value="MAJOR FACILITATOR SUPERFAMILY MULTIDRUG TRANSPORTER MFSC"/>
    <property type="match status" value="1"/>
</dbReference>
<dbReference type="NCBIfam" id="NF007799">
    <property type="entry name" value="PRK10504.1"/>
    <property type="match status" value="1"/>
</dbReference>
<dbReference type="HOGENOM" id="CLU_000960_28_0_4"/>
<evidence type="ECO:0000256" key="2">
    <source>
        <dbReference type="ARBA" id="ARBA00022448"/>
    </source>
</evidence>
<feature type="region of interest" description="Disordered" evidence="7">
    <location>
        <begin position="1"/>
        <end position="24"/>
    </location>
</feature>
<feature type="transmembrane region" description="Helical" evidence="8">
    <location>
        <begin position="303"/>
        <end position="325"/>
    </location>
</feature>
<feature type="transmembrane region" description="Helical" evidence="8">
    <location>
        <begin position="124"/>
        <end position="146"/>
    </location>
</feature>
<evidence type="ECO:0000256" key="7">
    <source>
        <dbReference type="SAM" id="MobiDB-lite"/>
    </source>
</evidence>
<dbReference type="AlphaFoldDB" id="E5AMX5"/>
<dbReference type="PANTHER" id="PTHR42718:SF46">
    <property type="entry name" value="BLR6921 PROTEIN"/>
    <property type="match status" value="1"/>
</dbReference>
<evidence type="ECO:0000256" key="4">
    <source>
        <dbReference type="ARBA" id="ARBA00022692"/>
    </source>
</evidence>
<name>E5AMX5_MYCRK</name>
<evidence type="ECO:0000256" key="8">
    <source>
        <dbReference type="SAM" id="Phobius"/>
    </source>
</evidence>
<evidence type="ECO:0000256" key="5">
    <source>
        <dbReference type="ARBA" id="ARBA00022989"/>
    </source>
</evidence>
<keyword evidence="5 8" id="KW-1133">Transmembrane helix</keyword>
<feature type="transmembrane region" description="Helical" evidence="8">
    <location>
        <begin position="182"/>
        <end position="204"/>
    </location>
</feature>
<feature type="transmembrane region" description="Helical" evidence="8">
    <location>
        <begin position="271"/>
        <end position="291"/>
    </location>
</feature>
<keyword evidence="2" id="KW-0813">Transport</keyword>
<evidence type="ECO:0000256" key="1">
    <source>
        <dbReference type="ARBA" id="ARBA00004651"/>
    </source>
</evidence>
<dbReference type="PROSITE" id="PS50850">
    <property type="entry name" value="MFS"/>
    <property type="match status" value="1"/>
</dbReference>
<feature type="domain" description="Major facilitator superfamily (MFS) profile" evidence="9">
    <location>
        <begin position="58"/>
        <end position="506"/>
    </location>
</feature>
<proteinExistence type="predicted"/>
<evidence type="ECO:0000313" key="10">
    <source>
        <dbReference type="EMBL" id="CBW74056.1"/>
    </source>
</evidence>
<dbReference type="CDD" id="cd17503">
    <property type="entry name" value="MFS_LmrB_MDR_like"/>
    <property type="match status" value="1"/>
</dbReference>
<dbReference type="STRING" id="882378.RBRH_00954"/>
<feature type="transmembrane region" description="Helical" evidence="8">
    <location>
        <begin position="377"/>
        <end position="395"/>
    </location>
</feature>
<organism evidence="10 11">
    <name type="scientific">Mycetohabitans rhizoxinica (strain DSM 19002 / CIP 109453 / HKI 454)</name>
    <name type="common">Paraburkholderia rhizoxinica</name>
    <dbReference type="NCBI Taxonomy" id="882378"/>
    <lineage>
        <taxon>Bacteria</taxon>
        <taxon>Pseudomonadati</taxon>
        <taxon>Pseudomonadota</taxon>
        <taxon>Betaproteobacteria</taxon>
        <taxon>Burkholderiales</taxon>
        <taxon>Burkholderiaceae</taxon>
        <taxon>Mycetohabitans</taxon>
    </lineage>
</organism>
<gene>
    <name evidence="10" type="ordered locus">RBRH_00954</name>
</gene>
<feature type="transmembrane region" description="Helical" evidence="8">
    <location>
        <begin position="245"/>
        <end position="265"/>
    </location>
</feature>
<sequence length="518" mass="55075">MRRPMRGRGALSRSGASDGPKPPRIAACVAKPSDLPMSGTPSRPTHHAVAAERKLTIMLWLVATGFFMQALDTTIVNTALPAMARSLGESALRMQSVVIAYSLTMALMIPVSGFLADRFGTRRVFFSAILIFTLGSLMCANASALWQLVASRVVQGVGGAMLLPVGRLAVLRSFPRERYLPALSFVAIPGLVGPLIGPTLGGWLTDVASWHWVFLINVPVGLAGCIATALFMLGEPLDKVGRFDVKGYLLLAAAILALTLALDGLAELRLAHALVLVLLVLAFACLTAYALHATRSPHPLFSLELFHIHTFSVGLLGNLFARIGSGAMPYLLPLLLQVSLGYTPFHAGLMMLPVAAAGMASKRIVTTLIMRHGYRRVLLANTVLLGATMASFALMSPEQPLWIRLVQLAIFGSVNSMQFTAMNTLTLKDLGREGASSGNSLFSLVQMLSMSLGVTIAGALLATFTALFGHNAPSQTLPAFHATFVCVGVITALSAWIFGQLAPDIRSPGRHDGDAETL</sequence>
<dbReference type="eggNOG" id="COG0477">
    <property type="taxonomic scope" value="Bacteria"/>
</dbReference>
<dbReference type="Gene3D" id="1.20.1720.10">
    <property type="entry name" value="Multidrug resistance protein D"/>
    <property type="match status" value="1"/>
</dbReference>
<dbReference type="SUPFAM" id="SSF103473">
    <property type="entry name" value="MFS general substrate transporter"/>
    <property type="match status" value="1"/>
</dbReference>
<feature type="transmembrane region" description="Helical" evidence="8">
    <location>
        <begin position="57"/>
        <end position="76"/>
    </location>
</feature>
<feature type="transmembrane region" description="Helical" evidence="8">
    <location>
        <begin position="401"/>
        <end position="421"/>
    </location>
</feature>
<reference evidence="10 11" key="1">
    <citation type="journal article" date="2011" name="J. Bacteriol.">
        <title>Complete genome sequence of Burkholderia rhizoxinica, an endosymbiont of Rhizopus microsporus.</title>
        <authorList>
            <person name="Lackner G."/>
            <person name="Moebius N."/>
            <person name="Partida-Martinez L."/>
            <person name="Hertweck C."/>
        </authorList>
    </citation>
    <scope>NUCLEOTIDE SEQUENCE [LARGE SCALE GENOMIC DNA]</scope>
    <source>
        <strain evidence="11">DSM 19002 / CIP 109453 / HKI 454</strain>
    </source>
</reference>
<dbReference type="GO" id="GO:0022857">
    <property type="term" value="F:transmembrane transporter activity"/>
    <property type="evidence" value="ECO:0007669"/>
    <property type="project" value="InterPro"/>
</dbReference>